<dbReference type="Proteomes" id="UP000769157">
    <property type="component" value="Unassembled WGS sequence"/>
</dbReference>
<dbReference type="EMBL" id="JAEUBE010000375">
    <property type="protein sequence ID" value="KAH3663363.1"/>
    <property type="molecule type" value="Genomic_DNA"/>
</dbReference>
<keyword evidence="5 15" id="KW-0812">Transmembrane</keyword>
<protein>
    <recommendedName>
        <fullName evidence="4">Mediator of RNA polymerase II transcription subunit 31</fullName>
    </recommendedName>
    <alternativeName>
        <fullName evidence="12">Mediator complex subunit 31</fullName>
    </alternativeName>
</protein>
<keyword evidence="6 15" id="KW-1133">Transmembrane helix</keyword>
<dbReference type="InterPro" id="IPR004752">
    <property type="entry name" value="AmpG_permease/AT-1"/>
</dbReference>
<dbReference type="Gene3D" id="1.20.1250.20">
    <property type="entry name" value="MFS general substrate transporter like domains"/>
    <property type="match status" value="1"/>
</dbReference>
<feature type="transmembrane region" description="Helical" evidence="15">
    <location>
        <begin position="337"/>
        <end position="359"/>
    </location>
</feature>
<feature type="transmembrane region" description="Helical" evidence="15">
    <location>
        <begin position="457"/>
        <end position="476"/>
    </location>
</feature>
<feature type="transmembrane region" description="Helical" evidence="15">
    <location>
        <begin position="519"/>
        <end position="539"/>
    </location>
</feature>
<feature type="transmembrane region" description="Helical" evidence="15">
    <location>
        <begin position="157"/>
        <end position="181"/>
    </location>
</feature>
<keyword evidence="17" id="KW-1185">Reference proteome</keyword>
<dbReference type="SUPFAM" id="SSF103473">
    <property type="entry name" value="MFS general substrate transporter"/>
    <property type="match status" value="1"/>
</dbReference>
<evidence type="ECO:0000256" key="5">
    <source>
        <dbReference type="ARBA" id="ARBA00022692"/>
    </source>
</evidence>
<dbReference type="InterPro" id="IPR036322">
    <property type="entry name" value="WD40_repeat_dom_sf"/>
</dbReference>
<dbReference type="InterPro" id="IPR008831">
    <property type="entry name" value="Mediator_Med31"/>
</dbReference>
<dbReference type="InterPro" id="IPR024371">
    <property type="entry name" value="AcetylCoA_trans_1-like"/>
</dbReference>
<keyword evidence="10" id="KW-0804">Transcription</keyword>
<keyword evidence="7" id="KW-0805">Transcription regulation</keyword>
<dbReference type="SUPFAM" id="SSF50978">
    <property type="entry name" value="WD40 repeat-like"/>
    <property type="match status" value="1"/>
</dbReference>
<dbReference type="GO" id="GO:0035348">
    <property type="term" value="P:acetyl-CoA transmembrane transport"/>
    <property type="evidence" value="ECO:0007669"/>
    <property type="project" value="InterPro"/>
</dbReference>
<dbReference type="Pfam" id="PF08987">
    <property type="entry name" value="DUF1892"/>
    <property type="match status" value="1"/>
</dbReference>
<comment type="subcellular location">
    <subcellularLocation>
        <location evidence="2">Membrane</location>
        <topology evidence="2">Multi-pass membrane protein</topology>
    </subcellularLocation>
    <subcellularLocation>
        <location evidence="1">Nucleus</location>
    </subcellularLocation>
</comment>
<evidence type="ECO:0000256" key="8">
    <source>
        <dbReference type="ARBA" id="ARBA00023136"/>
    </source>
</evidence>
<evidence type="ECO:0000313" key="16">
    <source>
        <dbReference type="EMBL" id="KAH3663363.1"/>
    </source>
</evidence>
<dbReference type="GO" id="GO:0016020">
    <property type="term" value="C:membrane"/>
    <property type="evidence" value="ECO:0007669"/>
    <property type="project" value="UniProtKB-SubCell"/>
</dbReference>
<evidence type="ECO:0000256" key="3">
    <source>
        <dbReference type="ARBA" id="ARBA00006378"/>
    </source>
</evidence>
<evidence type="ECO:0000256" key="12">
    <source>
        <dbReference type="ARBA" id="ARBA00031978"/>
    </source>
</evidence>
<dbReference type="RefSeq" id="XP_046059786.1">
    <property type="nucleotide sequence ID" value="XM_046206528.1"/>
</dbReference>
<keyword evidence="8 15" id="KW-0472">Membrane</keyword>
<organism evidence="16 17">
    <name type="scientific">Ogataea philodendri</name>
    <dbReference type="NCBI Taxonomy" id="1378263"/>
    <lineage>
        <taxon>Eukaryota</taxon>
        <taxon>Fungi</taxon>
        <taxon>Dikarya</taxon>
        <taxon>Ascomycota</taxon>
        <taxon>Saccharomycotina</taxon>
        <taxon>Pichiomycetes</taxon>
        <taxon>Pichiales</taxon>
        <taxon>Pichiaceae</taxon>
        <taxon>Ogataea</taxon>
    </lineage>
</organism>
<dbReference type="SMART" id="SM00320">
    <property type="entry name" value="WD40"/>
    <property type="match status" value="4"/>
</dbReference>
<reference evidence="16" key="1">
    <citation type="journal article" date="2021" name="Open Biol.">
        <title>Shared evolutionary footprints suggest mitochondrial oxidative damage underlies multiple complex I losses in fungi.</title>
        <authorList>
            <person name="Schikora-Tamarit M.A."/>
            <person name="Marcet-Houben M."/>
            <person name="Nosek J."/>
            <person name="Gabaldon T."/>
        </authorList>
    </citation>
    <scope>NUCLEOTIDE SEQUENCE</scope>
    <source>
        <strain evidence="16">CBS6075</strain>
    </source>
</reference>
<gene>
    <name evidence="16" type="ORF">OGAPHI_005353</name>
</gene>
<evidence type="ECO:0000256" key="1">
    <source>
        <dbReference type="ARBA" id="ARBA00004123"/>
    </source>
</evidence>
<dbReference type="GO" id="GO:0008521">
    <property type="term" value="F:acetyl-CoA transmembrane transporter activity"/>
    <property type="evidence" value="ECO:0007669"/>
    <property type="project" value="InterPro"/>
</dbReference>
<keyword evidence="9" id="KW-0010">Activator</keyword>
<evidence type="ECO:0000256" key="4">
    <source>
        <dbReference type="ARBA" id="ARBA00019660"/>
    </source>
</evidence>
<dbReference type="Pfam" id="PF00400">
    <property type="entry name" value="WD40"/>
    <property type="match status" value="2"/>
</dbReference>
<evidence type="ECO:0000256" key="9">
    <source>
        <dbReference type="ARBA" id="ARBA00023159"/>
    </source>
</evidence>
<sequence length="1671" mass="185804">MSLGFDYKVLLLTQDGEANADGSTNASEFEEHVLAGVDSIDKVNEWFDSFDEKVAYPNEGNLQYEVGSDGLIVVIVKTHEAKTQVLEFLNSQNETPDVLPLYANSLKRHDDSNSPSPRVHGDVAAQTRPEPVANDPKLDHGLDPPQKNLPVQDRPRFFLLVMLYLIQGVPIGLAFGAVPFLLKSGQLTYSQVGVFSLASYPYSLKLLWSPIVDSCFFKKIGRRRSWIIPVQTVSGLTLLVLGTLIDNVMLNMKKNLYTLTYTFFFLILLCATQDIAVDGWALTILSKDALSYASTAQTIGLNTGYFLSFTVFLAFNSPDFANSYLRSTPSTQGVLSLGQYMSFWGWIYLLVTVLIALFVPEDPLSVDKHASPKDIELEELHRDEHTRIAGSQVHTAYSEPSGRAALISVYQKMWNVIKLKNVKLFILVHLVSKIAFQANEAATNLKLLDKGFSREDLAITVLIDFPFEIIFGYYSARWSTGDEPLKPWMYAYLGRVVAAALGQILVWSFPQSGQVTKTYFLFVIFQHLLGSFMSTIQFVSICAFHTKIADPLIGGTYMTTLNTLSNLGGQWPKIIVLSLIDKLTNAKCLPTSPMPQNPFETAPYYNCYTASLKDDCAGHGGVCTTIADGYYNTNLLCIVLGILLYYGWIRKTVLHLQSLPVAEREPGQFLDKGVEVHRRDEQHPEPEHEQQRDVHEGVVLEQRRGCLQRPGLPEPCCRLLEPGPLCLQVLQRVEPGTLEDQQHRAQRQDEHVARGVVAAVPAALDGATLGGRDAAGGIEQLVEIGAHHFELARVDGSCGRDPRALAARENEHLVHDGQPEEPLRIEDPPRGCTDVLFERLLERAGVGIAGRCRHACKQQKVHHGRPQPAFLDEQHVEDVAFGGEVVGGDFRGRRNSNQLAQQNGQWVQCGHESLELGDLELAGHDGELGVGHLEMPPHRVRVYRRRHKEEVKIFIFNMAEIAAEDLPTRWEIELEYLTYLAQTGYLEDERFLNYLRYLEYWRRPEYAKQLVYPNCLYVLTMLKSEQFRKDIAKAELSSVLYNDMVERWKEPLREQAKESTEERAPEIKQEPADLSKDPIYDHCFSQDRKTVAISRQNDVEIYDLSVAGKPRLVTVLKHHDKAVTALDISTDGKIVTCSQDRNALVWEPTPSGEYKPTLVLLRINRAATSVKWSPSGTKFAVGSSARVVAVCYFEVENDWWISKHIKKPLKSTILSLDWHENSVLLACGSTDGHVRVFSTFIKSIDAKPPSTVWGERLPFQTLCLDYNVGSWVHDVKFDPSFSFLAAVGNDSSLYVVYPGPGEQEVAGVFKATTSYLPFKTVLFASPSKVIAAGHDCHPIVFEGGPNGWQQTSAIDDPATKKTAASESQSALNMFRQLDLKGSSDAKSGHLATVHQNTINVLRPFQQNGTDVLRSPPAARAPPPCRRHGDGIGPTPLAQDLDHDARDHSNADASHRGQRLEVVPERGAVDGVPLHLQLVVDVGDLRQNVRVVWLKVSELAKVDLCLFDAALFDEPSWRLDAEDEGENKYGAGKNDLDGRWVHPLVAACLVERCAVVGEIGQHDTEIHRTGENVVARSSDGFWSTLGNVARSTNNSGTDTQTFNQPASVQLAHFVAGDLDNCSNGPNKTSQLHRSDSSQTLCSINRKKSSSDGTQLNHRRDVGFQVGELVGGL</sequence>
<dbReference type="InterPro" id="IPR015080">
    <property type="entry name" value="DUF1892"/>
</dbReference>
<evidence type="ECO:0000256" key="13">
    <source>
        <dbReference type="PROSITE-ProRule" id="PRU00221"/>
    </source>
</evidence>
<dbReference type="GO" id="GO:0003712">
    <property type="term" value="F:transcription coregulator activity"/>
    <property type="evidence" value="ECO:0007669"/>
    <property type="project" value="InterPro"/>
</dbReference>
<proteinExistence type="inferred from homology"/>
<keyword evidence="13" id="KW-0853">WD repeat</keyword>
<evidence type="ECO:0000256" key="2">
    <source>
        <dbReference type="ARBA" id="ARBA00004141"/>
    </source>
</evidence>
<dbReference type="Gene3D" id="3.10.20.250">
    <property type="entry name" value="YML108W-like"/>
    <property type="match status" value="1"/>
</dbReference>
<dbReference type="PANTHER" id="PTHR12778:SF9">
    <property type="entry name" value="ACETYL-COENZYME A TRANSPORTER 1"/>
    <property type="match status" value="1"/>
</dbReference>
<dbReference type="InterPro" id="IPR036259">
    <property type="entry name" value="MFS_trans_sf"/>
</dbReference>
<evidence type="ECO:0000256" key="15">
    <source>
        <dbReference type="SAM" id="Phobius"/>
    </source>
</evidence>
<feature type="compositionally biased region" description="Basic and acidic residues" evidence="14">
    <location>
        <begin position="1439"/>
        <end position="1457"/>
    </location>
</feature>
<feature type="transmembrane region" description="Helical" evidence="15">
    <location>
        <begin position="488"/>
        <end position="507"/>
    </location>
</feature>
<dbReference type="Pfam" id="PF05669">
    <property type="entry name" value="Med31"/>
    <property type="match status" value="1"/>
</dbReference>
<dbReference type="Gene3D" id="2.130.10.10">
    <property type="entry name" value="YVTN repeat-like/Quinoprotein amine dehydrogenase"/>
    <property type="match status" value="1"/>
</dbReference>
<dbReference type="GO" id="GO:0006355">
    <property type="term" value="P:regulation of DNA-templated transcription"/>
    <property type="evidence" value="ECO:0007669"/>
    <property type="project" value="InterPro"/>
</dbReference>
<evidence type="ECO:0000256" key="6">
    <source>
        <dbReference type="ARBA" id="ARBA00022989"/>
    </source>
</evidence>
<feature type="transmembrane region" description="Helical" evidence="15">
    <location>
        <begin position="225"/>
        <end position="245"/>
    </location>
</feature>
<dbReference type="Gene3D" id="1.10.10.1340">
    <property type="entry name" value="Mediator of RNA polymerase II, submodule Med31 (Soh1)"/>
    <property type="match status" value="1"/>
</dbReference>
<feature type="transmembrane region" description="Helical" evidence="15">
    <location>
        <begin position="298"/>
        <end position="317"/>
    </location>
</feature>
<evidence type="ECO:0000313" key="17">
    <source>
        <dbReference type="Proteomes" id="UP000769157"/>
    </source>
</evidence>
<dbReference type="GO" id="GO:0016592">
    <property type="term" value="C:mediator complex"/>
    <property type="evidence" value="ECO:0007669"/>
    <property type="project" value="InterPro"/>
</dbReference>
<reference evidence="16" key="2">
    <citation type="submission" date="2021-01" db="EMBL/GenBank/DDBJ databases">
        <authorList>
            <person name="Schikora-Tamarit M.A."/>
        </authorList>
    </citation>
    <scope>NUCLEOTIDE SEQUENCE</scope>
    <source>
        <strain evidence="16">CBS6075</strain>
    </source>
</reference>
<evidence type="ECO:0000256" key="7">
    <source>
        <dbReference type="ARBA" id="ARBA00023015"/>
    </source>
</evidence>
<feature type="region of interest" description="Disordered" evidence="14">
    <location>
        <begin position="1414"/>
        <end position="1457"/>
    </location>
</feature>
<feature type="transmembrane region" description="Helical" evidence="15">
    <location>
        <begin position="257"/>
        <end position="277"/>
    </location>
</feature>
<keyword evidence="11" id="KW-0539">Nucleus</keyword>
<dbReference type="Pfam" id="PF13000">
    <property type="entry name" value="Acatn"/>
    <property type="match status" value="2"/>
</dbReference>
<accession>A0A9P8T209</accession>
<evidence type="ECO:0000256" key="11">
    <source>
        <dbReference type="ARBA" id="ARBA00023242"/>
    </source>
</evidence>
<evidence type="ECO:0000256" key="10">
    <source>
        <dbReference type="ARBA" id="ARBA00023163"/>
    </source>
</evidence>
<comment type="caution">
    <text evidence="16">The sequence shown here is derived from an EMBL/GenBank/DDBJ whole genome shotgun (WGS) entry which is preliminary data.</text>
</comment>
<evidence type="ECO:0000256" key="14">
    <source>
        <dbReference type="SAM" id="MobiDB-lite"/>
    </source>
</evidence>
<dbReference type="InterPro" id="IPR015943">
    <property type="entry name" value="WD40/YVTN_repeat-like_dom_sf"/>
</dbReference>
<dbReference type="PANTHER" id="PTHR12778">
    <property type="entry name" value="SOLUTE CARRIER FAMILY 33 ACETYL-COA TRANSPORTER -RELATED"/>
    <property type="match status" value="1"/>
</dbReference>
<dbReference type="GeneID" id="70237317"/>
<dbReference type="OrthoDB" id="6415790at2759"/>
<dbReference type="PROSITE" id="PS50082">
    <property type="entry name" value="WD_REPEATS_2"/>
    <property type="match status" value="1"/>
</dbReference>
<dbReference type="InterPro" id="IPR038089">
    <property type="entry name" value="Med31_sf"/>
</dbReference>
<feature type="region of interest" description="Disordered" evidence="14">
    <location>
        <begin position="106"/>
        <end position="149"/>
    </location>
</feature>
<name>A0A9P8T209_9ASCO</name>
<dbReference type="InterPro" id="IPR001680">
    <property type="entry name" value="WD40_rpt"/>
</dbReference>
<comment type="similarity">
    <text evidence="3">Belongs to the Mediator complex subunit 31 family.</text>
</comment>
<dbReference type="SUPFAM" id="SSF89975">
    <property type="entry name" value="Hypothetical protein Yml108w"/>
    <property type="match status" value="1"/>
</dbReference>
<feature type="repeat" description="WD" evidence="13">
    <location>
        <begin position="1116"/>
        <end position="1147"/>
    </location>
</feature>
<dbReference type="InterPro" id="IPR035946">
    <property type="entry name" value="YML108W-like_sf"/>
</dbReference>